<keyword evidence="1" id="KW-0805">Transcription regulation</keyword>
<dbReference type="Proteomes" id="UP000229307">
    <property type="component" value="Unassembled WGS sequence"/>
</dbReference>
<dbReference type="GO" id="GO:0003700">
    <property type="term" value="F:DNA-binding transcription factor activity"/>
    <property type="evidence" value="ECO:0007669"/>
    <property type="project" value="InterPro"/>
</dbReference>
<reference evidence="6" key="1">
    <citation type="submission" date="2017-09" db="EMBL/GenBank/DDBJ databases">
        <title>Depth-based differentiation of microbial function through sediment-hosted aquifers and enrichment of novel symbionts in the deep terrestrial subsurface.</title>
        <authorList>
            <person name="Probst A.J."/>
            <person name="Ladd B."/>
            <person name="Jarett J.K."/>
            <person name="Geller-Mcgrath D.E."/>
            <person name="Sieber C.M.K."/>
            <person name="Emerson J.B."/>
            <person name="Anantharaman K."/>
            <person name="Thomas B.C."/>
            <person name="Malmstrom R."/>
            <person name="Stieglmeier M."/>
            <person name="Klingl A."/>
            <person name="Woyke T."/>
            <person name="Ryan C.M."/>
            <person name="Banfield J.F."/>
        </authorList>
    </citation>
    <scope>NUCLEOTIDE SEQUENCE [LARGE SCALE GENOMIC DNA]</scope>
</reference>
<dbReference type="InterPro" id="IPR018771">
    <property type="entry name" value="PocR_dom"/>
</dbReference>
<sequence length="287" mass="33011">MEQLWQDFPGTIAAVFEGMLDAIKSENIYREFVKRGWKLNTFCELMHTAPQGVRGCLVSDAKGGSIARENQGPYYYECQFGLTDIAFPIFIGDRFITNVYFRSCLTAPPSQESFARVKEKVKGMKIDLKKLEDAYFDVSVVPEIRLKEYLKLGHMFFSYLGKAEEILKLGAARAAKSPHVEKVERFIQENYFDDISLDETAKTVNLSIYHFSRTFKKETGFTFIEYLTRTRMDKAKELLSTTDSKITDIGTSVGYDNITHFNRMFKDLEKMSPRDYRSLLKSIVSSP</sequence>
<keyword evidence="3" id="KW-0804">Transcription</keyword>
<dbReference type="PROSITE" id="PS00041">
    <property type="entry name" value="HTH_ARAC_FAMILY_1"/>
    <property type="match status" value="1"/>
</dbReference>
<name>A0A2M7SDG5_9BACT</name>
<dbReference type="PROSITE" id="PS01124">
    <property type="entry name" value="HTH_ARAC_FAMILY_2"/>
    <property type="match status" value="1"/>
</dbReference>
<evidence type="ECO:0000259" key="4">
    <source>
        <dbReference type="PROSITE" id="PS01124"/>
    </source>
</evidence>
<dbReference type="EMBL" id="PFMR01000110">
    <property type="protein sequence ID" value="PIZ17510.1"/>
    <property type="molecule type" value="Genomic_DNA"/>
</dbReference>
<dbReference type="InterPro" id="IPR018062">
    <property type="entry name" value="HTH_AraC-typ_CS"/>
</dbReference>
<dbReference type="AlphaFoldDB" id="A0A2M7SDG5"/>
<dbReference type="Pfam" id="PF12833">
    <property type="entry name" value="HTH_18"/>
    <property type="match status" value="1"/>
</dbReference>
<dbReference type="InterPro" id="IPR018060">
    <property type="entry name" value="HTH_AraC"/>
</dbReference>
<evidence type="ECO:0000256" key="2">
    <source>
        <dbReference type="ARBA" id="ARBA00023125"/>
    </source>
</evidence>
<evidence type="ECO:0000256" key="1">
    <source>
        <dbReference type="ARBA" id="ARBA00023015"/>
    </source>
</evidence>
<keyword evidence="2" id="KW-0238">DNA-binding</keyword>
<dbReference type="GO" id="GO:0043565">
    <property type="term" value="F:sequence-specific DNA binding"/>
    <property type="evidence" value="ECO:0007669"/>
    <property type="project" value="InterPro"/>
</dbReference>
<dbReference type="SMART" id="SM00342">
    <property type="entry name" value="HTH_ARAC"/>
    <property type="match status" value="1"/>
</dbReference>
<evidence type="ECO:0000313" key="6">
    <source>
        <dbReference type="Proteomes" id="UP000229307"/>
    </source>
</evidence>
<dbReference type="Gene3D" id="1.10.10.60">
    <property type="entry name" value="Homeodomain-like"/>
    <property type="match status" value="2"/>
</dbReference>
<dbReference type="PANTHER" id="PTHR43280:SF28">
    <property type="entry name" value="HTH-TYPE TRANSCRIPTIONAL ACTIVATOR RHAS"/>
    <property type="match status" value="1"/>
</dbReference>
<evidence type="ECO:0000313" key="5">
    <source>
        <dbReference type="EMBL" id="PIZ17510.1"/>
    </source>
</evidence>
<organism evidence="5 6">
    <name type="scientific">Candidatus Desantisbacteria bacterium CG_4_10_14_0_8_um_filter_48_22</name>
    <dbReference type="NCBI Taxonomy" id="1974543"/>
    <lineage>
        <taxon>Bacteria</taxon>
        <taxon>Candidatus Desantisiibacteriota</taxon>
    </lineage>
</organism>
<evidence type="ECO:0000256" key="3">
    <source>
        <dbReference type="ARBA" id="ARBA00023163"/>
    </source>
</evidence>
<gene>
    <name evidence="5" type="ORF">COY52_04255</name>
</gene>
<feature type="domain" description="HTH araC/xylS-type" evidence="4">
    <location>
        <begin position="181"/>
        <end position="279"/>
    </location>
</feature>
<dbReference type="SUPFAM" id="SSF46689">
    <property type="entry name" value="Homeodomain-like"/>
    <property type="match status" value="2"/>
</dbReference>
<accession>A0A2M7SDG5</accession>
<protein>
    <recommendedName>
        <fullName evidence="4">HTH araC/xylS-type domain-containing protein</fullName>
    </recommendedName>
</protein>
<proteinExistence type="predicted"/>
<dbReference type="PANTHER" id="PTHR43280">
    <property type="entry name" value="ARAC-FAMILY TRANSCRIPTIONAL REGULATOR"/>
    <property type="match status" value="1"/>
</dbReference>
<comment type="caution">
    <text evidence="5">The sequence shown here is derived from an EMBL/GenBank/DDBJ whole genome shotgun (WGS) entry which is preliminary data.</text>
</comment>
<dbReference type="Pfam" id="PF10114">
    <property type="entry name" value="PocR"/>
    <property type="match status" value="1"/>
</dbReference>
<dbReference type="InterPro" id="IPR009057">
    <property type="entry name" value="Homeodomain-like_sf"/>
</dbReference>